<dbReference type="SUPFAM" id="SSF159283">
    <property type="entry name" value="Guanosine diphospho-D-mannose pyrophosphorylase/mannose-6-phosphate isomerase linker domain"/>
    <property type="match status" value="1"/>
</dbReference>
<evidence type="ECO:0000256" key="1">
    <source>
        <dbReference type="ARBA" id="ARBA00006115"/>
    </source>
</evidence>
<dbReference type="AlphaFoldDB" id="A0A6J4MI61"/>
<dbReference type="Gene3D" id="3.90.550.10">
    <property type="entry name" value="Spore Coat Polysaccharide Biosynthesis Protein SpsA, Chain A"/>
    <property type="match status" value="1"/>
</dbReference>
<keyword evidence="3 10" id="KW-0808">Transferase</keyword>
<protein>
    <recommendedName>
        <fullName evidence="2">mannose-1-phosphate guanylyltransferase</fullName>
        <ecNumber evidence="2">2.7.7.13</ecNumber>
    </recommendedName>
</protein>
<evidence type="ECO:0000256" key="4">
    <source>
        <dbReference type="ARBA" id="ARBA00022695"/>
    </source>
</evidence>
<dbReference type="GO" id="GO:0009298">
    <property type="term" value="P:GDP-mannose biosynthetic process"/>
    <property type="evidence" value="ECO:0007669"/>
    <property type="project" value="TreeGrafter"/>
</dbReference>
<dbReference type="InterPro" id="IPR029044">
    <property type="entry name" value="Nucleotide-diphossugar_trans"/>
</dbReference>
<dbReference type="EC" id="2.7.7.13" evidence="2"/>
<name>A0A6J4MI61_9CHLR</name>
<keyword evidence="4 10" id="KW-0548">Nucleotidyltransferase</keyword>
<feature type="domain" description="MannoseP isomerase/GMP-like beta-helix" evidence="9">
    <location>
        <begin position="296"/>
        <end position="351"/>
    </location>
</feature>
<dbReference type="FunFam" id="3.90.550.10:FF:000046">
    <property type="entry name" value="Mannose-1-phosphate guanylyltransferase (GDP)"/>
    <property type="match status" value="1"/>
</dbReference>
<evidence type="ECO:0000256" key="7">
    <source>
        <dbReference type="ARBA" id="ARBA00047343"/>
    </source>
</evidence>
<keyword evidence="6" id="KW-0342">GTP-binding</keyword>
<gene>
    <name evidence="10" type="ORF">AVDCRST_MAG93-7496</name>
</gene>
<evidence type="ECO:0000259" key="8">
    <source>
        <dbReference type="Pfam" id="PF00483"/>
    </source>
</evidence>
<accession>A0A6J4MI61</accession>
<dbReference type="EMBL" id="CADCTR010002527">
    <property type="protein sequence ID" value="CAA9358319.1"/>
    <property type="molecule type" value="Genomic_DNA"/>
</dbReference>
<dbReference type="PANTHER" id="PTHR46390">
    <property type="entry name" value="MANNOSE-1-PHOSPHATE GUANYLYLTRANSFERASE"/>
    <property type="match status" value="1"/>
</dbReference>
<comment type="catalytic activity">
    <reaction evidence="7">
        <text>alpha-D-mannose 1-phosphate + GTP + H(+) = GDP-alpha-D-mannose + diphosphate</text>
        <dbReference type="Rhea" id="RHEA:15229"/>
        <dbReference type="ChEBI" id="CHEBI:15378"/>
        <dbReference type="ChEBI" id="CHEBI:33019"/>
        <dbReference type="ChEBI" id="CHEBI:37565"/>
        <dbReference type="ChEBI" id="CHEBI:57527"/>
        <dbReference type="ChEBI" id="CHEBI:58409"/>
        <dbReference type="EC" id="2.7.7.13"/>
    </reaction>
</comment>
<keyword evidence="5" id="KW-0547">Nucleotide-binding</keyword>
<evidence type="ECO:0000256" key="2">
    <source>
        <dbReference type="ARBA" id="ARBA00012387"/>
    </source>
</evidence>
<sequence length="360" mass="39316">MTLYGLIMAGGTGSRLWPRSRRKHPKQFLPLLSNRTMVQETIDRIASIIDASSTMIVTGHEYIEHAVSQMEQIPLNNIIAEPSGKGTAPAIGLGAIEIARRDPMATMAVLSADHMIRKAHAFRQALKAAEEVAQQGFLVTLGITPSEPHTGYGYIQRGASMGQFQGFEAFEVAGFVEKPDRATAEGYVAAGNYSWNAGIFIWRVDVILAALQTHLPDLYQQLRVIEAAGGPSLPQAFEDVWGDVANVTIDYGIMERASKVAIIPVDIGWSDVGDWDTLTGLALEANEPEQPNVVYGQHVGIDTHRTLVYSDQDRLIATIGLDDFVVVDTGDALMIAPRARAQDVKKIVDELRARERGDLL</sequence>
<dbReference type="GO" id="GO:0004475">
    <property type="term" value="F:mannose-1-phosphate guanylyltransferase (GTP) activity"/>
    <property type="evidence" value="ECO:0007669"/>
    <property type="project" value="UniProtKB-EC"/>
</dbReference>
<evidence type="ECO:0000256" key="6">
    <source>
        <dbReference type="ARBA" id="ARBA00023134"/>
    </source>
</evidence>
<dbReference type="InterPro" id="IPR005835">
    <property type="entry name" value="NTP_transferase_dom"/>
</dbReference>
<dbReference type="CDD" id="cd02509">
    <property type="entry name" value="GDP-M1P_Guanylyltransferase"/>
    <property type="match status" value="1"/>
</dbReference>
<evidence type="ECO:0000256" key="3">
    <source>
        <dbReference type="ARBA" id="ARBA00022679"/>
    </source>
</evidence>
<proteinExistence type="inferred from homology"/>
<dbReference type="SUPFAM" id="SSF53448">
    <property type="entry name" value="Nucleotide-diphospho-sugar transferases"/>
    <property type="match status" value="1"/>
</dbReference>
<dbReference type="Pfam" id="PF00483">
    <property type="entry name" value="NTP_transferase"/>
    <property type="match status" value="1"/>
</dbReference>
<evidence type="ECO:0000256" key="5">
    <source>
        <dbReference type="ARBA" id="ARBA00022741"/>
    </source>
</evidence>
<dbReference type="PANTHER" id="PTHR46390:SF1">
    <property type="entry name" value="MANNOSE-1-PHOSPHATE GUANYLYLTRANSFERASE"/>
    <property type="match status" value="1"/>
</dbReference>
<evidence type="ECO:0000313" key="10">
    <source>
        <dbReference type="EMBL" id="CAA9358319.1"/>
    </source>
</evidence>
<feature type="domain" description="Nucleotidyl transferase" evidence="8">
    <location>
        <begin position="5"/>
        <end position="280"/>
    </location>
</feature>
<dbReference type="GO" id="GO:0005525">
    <property type="term" value="F:GTP binding"/>
    <property type="evidence" value="ECO:0007669"/>
    <property type="project" value="UniProtKB-KW"/>
</dbReference>
<dbReference type="Pfam" id="PF22640">
    <property type="entry name" value="ManC_GMP_beta-helix"/>
    <property type="match status" value="1"/>
</dbReference>
<reference evidence="10" key="1">
    <citation type="submission" date="2020-02" db="EMBL/GenBank/DDBJ databases">
        <authorList>
            <person name="Meier V. D."/>
        </authorList>
    </citation>
    <scope>NUCLEOTIDE SEQUENCE</scope>
    <source>
        <strain evidence="10">AVDCRST_MAG93</strain>
    </source>
</reference>
<comment type="similarity">
    <text evidence="1">Belongs to the mannose-6-phosphate isomerase type 2 family.</text>
</comment>
<evidence type="ECO:0000259" key="9">
    <source>
        <dbReference type="Pfam" id="PF22640"/>
    </source>
</evidence>
<dbReference type="InterPro" id="IPR051161">
    <property type="entry name" value="Mannose-6P_isomerase_type2"/>
</dbReference>
<dbReference type="InterPro" id="IPR054566">
    <property type="entry name" value="ManC/GMP-like_b-helix"/>
</dbReference>
<organism evidence="10">
    <name type="scientific">uncultured Chloroflexia bacterium</name>
    <dbReference type="NCBI Taxonomy" id="1672391"/>
    <lineage>
        <taxon>Bacteria</taxon>
        <taxon>Bacillati</taxon>
        <taxon>Chloroflexota</taxon>
        <taxon>Chloroflexia</taxon>
        <taxon>environmental samples</taxon>
    </lineage>
</organism>
<dbReference type="InterPro" id="IPR049577">
    <property type="entry name" value="GMPP_N"/>
</dbReference>